<dbReference type="AlphaFoldDB" id="A0A426YPI0"/>
<evidence type="ECO:0000256" key="1">
    <source>
        <dbReference type="SAM" id="MobiDB-lite"/>
    </source>
</evidence>
<organism evidence="2 3">
    <name type="scientific">Ensete ventricosum</name>
    <name type="common">Abyssinian banana</name>
    <name type="synonym">Musa ensete</name>
    <dbReference type="NCBI Taxonomy" id="4639"/>
    <lineage>
        <taxon>Eukaryota</taxon>
        <taxon>Viridiplantae</taxon>
        <taxon>Streptophyta</taxon>
        <taxon>Embryophyta</taxon>
        <taxon>Tracheophyta</taxon>
        <taxon>Spermatophyta</taxon>
        <taxon>Magnoliopsida</taxon>
        <taxon>Liliopsida</taxon>
        <taxon>Zingiberales</taxon>
        <taxon>Musaceae</taxon>
        <taxon>Ensete</taxon>
    </lineage>
</organism>
<gene>
    <name evidence="2" type="ORF">B296_00039552</name>
</gene>
<evidence type="ECO:0000313" key="2">
    <source>
        <dbReference type="EMBL" id="RRT53631.1"/>
    </source>
</evidence>
<feature type="region of interest" description="Disordered" evidence="1">
    <location>
        <begin position="124"/>
        <end position="170"/>
    </location>
</feature>
<dbReference type="EMBL" id="AMZH03011043">
    <property type="protein sequence ID" value="RRT53631.1"/>
    <property type="molecule type" value="Genomic_DNA"/>
</dbReference>
<proteinExistence type="predicted"/>
<reference evidence="2 3" key="1">
    <citation type="journal article" date="2014" name="Agronomy (Basel)">
        <title>A Draft Genome Sequence for Ensete ventricosum, the Drought-Tolerant Tree Against Hunger.</title>
        <authorList>
            <person name="Harrison J."/>
            <person name="Moore K.A."/>
            <person name="Paszkiewicz K."/>
            <person name="Jones T."/>
            <person name="Grant M."/>
            <person name="Ambacheew D."/>
            <person name="Muzemil S."/>
            <person name="Studholme D.J."/>
        </authorList>
    </citation>
    <scope>NUCLEOTIDE SEQUENCE [LARGE SCALE GENOMIC DNA]</scope>
</reference>
<name>A0A426YPI0_ENSVE</name>
<feature type="region of interest" description="Disordered" evidence="1">
    <location>
        <begin position="41"/>
        <end position="66"/>
    </location>
</feature>
<dbReference type="Proteomes" id="UP000287651">
    <property type="component" value="Unassembled WGS sequence"/>
</dbReference>
<protein>
    <submittedName>
        <fullName evidence="2">Uncharacterized protein</fullName>
    </submittedName>
</protein>
<comment type="caution">
    <text evidence="2">The sequence shown here is derived from an EMBL/GenBank/DDBJ whole genome shotgun (WGS) entry which is preliminary data.</text>
</comment>
<accession>A0A426YPI0</accession>
<sequence>MEHAESSDSHISVEFAQYFNEGYCQVSELNDCRELTEAVTDADSNGSHCEREKSEEDGDNDDMVGGVFAFSEEGEPKNSRDLLFSTESKFSVAVRSMQRREEASSTRIDFPFILKPASITTIFWDTRPSPATNPPQNRKERGGFPPTSSLFTVPPLKCSRPSPRESRQPT</sequence>
<evidence type="ECO:0000313" key="3">
    <source>
        <dbReference type="Proteomes" id="UP000287651"/>
    </source>
</evidence>